<dbReference type="EMBL" id="BMCH01000008">
    <property type="protein sequence ID" value="GGC39401.1"/>
    <property type="molecule type" value="Genomic_DNA"/>
</dbReference>
<feature type="region of interest" description="Disordered" evidence="1">
    <location>
        <begin position="41"/>
        <end position="69"/>
    </location>
</feature>
<keyword evidence="3" id="KW-1185">Reference proteome</keyword>
<accession>A0ABQ1MEE7</accession>
<dbReference type="Proteomes" id="UP000637769">
    <property type="component" value="Unassembled WGS sequence"/>
</dbReference>
<name>A0ABQ1MEE7_9PROT</name>
<comment type="caution">
    <text evidence="2">The sequence shown here is derived from an EMBL/GenBank/DDBJ whole genome shotgun (WGS) entry which is preliminary data.</text>
</comment>
<organism evidence="2 3">
    <name type="scientific">Asaia siamensis</name>
    <dbReference type="NCBI Taxonomy" id="110479"/>
    <lineage>
        <taxon>Bacteria</taxon>
        <taxon>Pseudomonadati</taxon>
        <taxon>Pseudomonadota</taxon>
        <taxon>Alphaproteobacteria</taxon>
        <taxon>Acetobacterales</taxon>
        <taxon>Acetobacteraceae</taxon>
        <taxon>Asaia</taxon>
    </lineage>
</organism>
<sequence>MASAEDRESTWRVEIISSALRNVNGTVRVIIENDSHLQGVKTSFKAPPRQVRERGNSQRPMTAGMREGS</sequence>
<proteinExistence type="predicted"/>
<protein>
    <submittedName>
        <fullName evidence="2">Uncharacterized protein</fullName>
    </submittedName>
</protein>
<evidence type="ECO:0000313" key="3">
    <source>
        <dbReference type="Proteomes" id="UP000637769"/>
    </source>
</evidence>
<reference evidence="3" key="1">
    <citation type="journal article" date="2019" name="Int. J. Syst. Evol. Microbiol.">
        <title>The Global Catalogue of Microorganisms (GCM) 10K type strain sequencing project: providing services to taxonomists for standard genome sequencing and annotation.</title>
        <authorList>
            <consortium name="The Broad Institute Genomics Platform"/>
            <consortium name="The Broad Institute Genome Sequencing Center for Infectious Disease"/>
            <person name="Wu L."/>
            <person name="Ma J."/>
        </authorList>
    </citation>
    <scope>NUCLEOTIDE SEQUENCE [LARGE SCALE GENOMIC DNA]</scope>
    <source>
        <strain evidence="3">CCM 7132</strain>
    </source>
</reference>
<evidence type="ECO:0000313" key="2">
    <source>
        <dbReference type="EMBL" id="GGC39401.1"/>
    </source>
</evidence>
<gene>
    <name evidence="2" type="ORF">GCM10007207_26160</name>
</gene>
<evidence type="ECO:0000256" key="1">
    <source>
        <dbReference type="SAM" id="MobiDB-lite"/>
    </source>
</evidence>